<evidence type="ECO:0000256" key="1">
    <source>
        <dbReference type="SAM" id="SignalP"/>
    </source>
</evidence>
<dbReference type="GeneID" id="93099475"/>
<dbReference type="OrthoDB" id="5726170at2"/>
<keyword evidence="1" id="KW-0732">Signal</keyword>
<evidence type="ECO:0000313" key="3">
    <source>
        <dbReference type="Proteomes" id="UP000546007"/>
    </source>
</evidence>
<evidence type="ECO:0000313" key="2">
    <source>
        <dbReference type="EMBL" id="MBB4025306.1"/>
    </source>
</evidence>
<comment type="caution">
    <text evidence="2">The sequence shown here is derived from an EMBL/GenBank/DDBJ whole genome shotgun (WGS) entry which is preliminary data.</text>
</comment>
<dbReference type="Proteomes" id="UP000546007">
    <property type="component" value="Unassembled WGS sequence"/>
</dbReference>
<accession>A0A7W6HUP0</accession>
<proteinExistence type="predicted"/>
<keyword evidence="3" id="KW-1185">Reference proteome</keyword>
<dbReference type="RefSeq" id="WP_124315748.1">
    <property type="nucleotide sequence ID" value="NZ_AP028155.1"/>
</dbReference>
<gene>
    <name evidence="2" type="ORF">GGR14_001078</name>
</gene>
<dbReference type="AlphaFoldDB" id="A0A7W6HUP0"/>
<dbReference type="EMBL" id="JACIES010000002">
    <property type="protein sequence ID" value="MBB4025306.1"/>
    <property type="molecule type" value="Genomic_DNA"/>
</dbReference>
<sequence length="545" mass="60915">MIKRLFFCLFAWVMCSGLSVRAQEGPLPFFRSFLDGNLNKITFPGPNEPGASGRAADGNYKRINRAVLNQWGLQLTRGKEEIGAFYLPEYIFSTQDGLLIEFEYIMMYTNAEEIGITDGICMFLVDATTNEYIGSNLKYGAEGAGFGYTHRRSGHTDIRYGVTSITGMKGGYLAVALDQGHFKNWRFENYEMRNGIPYGDAGIANVQSATYNTRSNVTIRGAAGRGEKVITTSLKTHRIAEGRWGYPVLITRHTGWDEKTGLEDPNSDGLRNKAGFMLNTQTGMYEQYVVPRIDNPFCIAGGKLFYHSDESAYRKAIIALEPNTIGGGFRITVTIQHGTEKTVVIENYTYPSSLLYTENGIPAQFIPGEYPTITYYSNPPQTELALKTPEKLAIGFMASTGQLTSYTNIIRNLRITPLYGANAEDDIYNHRRGPVIVRPLDNDVAYRLVGNQPGASKDNLDLTSFRIWTDEKHCLGDGQFEHEEKGVGKWKYNPESGEMTFFPAKDVGGEAVIWYDIKSIHSPYVAEKYRSSLAKIVINFTDDEG</sequence>
<protein>
    <submittedName>
        <fullName evidence="2">Uncharacterized protein</fullName>
    </submittedName>
</protein>
<organism evidence="2 3">
    <name type="scientific">Butyricimonas faecihominis</name>
    <dbReference type="NCBI Taxonomy" id="1472416"/>
    <lineage>
        <taxon>Bacteria</taxon>
        <taxon>Pseudomonadati</taxon>
        <taxon>Bacteroidota</taxon>
        <taxon>Bacteroidia</taxon>
        <taxon>Bacteroidales</taxon>
        <taxon>Odoribacteraceae</taxon>
        <taxon>Butyricimonas</taxon>
    </lineage>
</organism>
<name>A0A7W6HUP0_9BACT</name>
<feature type="chain" id="PRO_5031572833" evidence="1">
    <location>
        <begin position="23"/>
        <end position="545"/>
    </location>
</feature>
<feature type="signal peptide" evidence="1">
    <location>
        <begin position="1"/>
        <end position="22"/>
    </location>
</feature>
<reference evidence="2 3" key="1">
    <citation type="submission" date="2020-08" db="EMBL/GenBank/DDBJ databases">
        <title>Genomic Encyclopedia of Type Strains, Phase IV (KMG-IV): sequencing the most valuable type-strain genomes for metagenomic binning, comparative biology and taxonomic classification.</title>
        <authorList>
            <person name="Goeker M."/>
        </authorList>
    </citation>
    <scope>NUCLEOTIDE SEQUENCE [LARGE SCALE GENOMIC DNA]</scope>
    <source>
        <strain evidence="2 3">DSM 105721</strain>
    </source>
</reference>